<dbReference type="Proteomes" id="UP000019812">
    <property type="component" value="Unassembled WGS sequence"/>
</dbReference>
<evidence type="ECO:0000313" key="2">
    <source>
        <dbReference type="Proteomes" id="UP000019812"/>
    </source>
</evidence>
<accession>A0A084XUN2</accession>
<reference evidence="1 2" key="1">
    <citation type="submission" date="2014-07" db="EMBL/GenBank/DDBJ databases">
        <title>Expanding our view of genomic diversity in Candidatus Accumulibacter clades.</title>
        <authorList>
            <person name="Skennerton C.T."/>
            <person name="Barr J.J."/>
            <person name="Slater F.R."/>
            <person name="Bond P.L."/>
            <person name="Tyson G.W."/>
        </authorList>
    </citation>
    <scope>NUCLEOTIDE SEQUENCE [LARGE SCALE GENOMIC DNA]</scope>
    <source>
        <strain evidence="2">SK-01</strain>
    </source>
</reference>
<dbReference type="STRING" id="1457154.CAPSK01_004545"/>
<dbReference type="AlphaFoldDB" id="A0A084XUN2"/>
<gene>
    <name evidence="1" type="ORF">CAPSK01_004545</name>
</gene>
<dbReference type="EMBL" id="JDSS02000049">
    <property type="protein sequence ID" value="KFB66176.1"/>
    <property type="molecule type" value="Genomic_DNA"/>
</dbReference>
<proteinExistence type="predicted"/>
<protein>
    <submittedName>
        <fullName evidence="1">Uncharacterized protein</fullName>
    </submittedName>
</protein>
<comment type="caution">
    <text evidence="1">The sequence shown here is derived from an EMBL/GenBank/DDBJ whole genome shotgun (WGS) entry which is preliminary data.</text>
</comment>
<name>A0A084XUN2_9PROT</name>
<sequence>MDRHPGRGVARGQVRDVIELQLPFPPSVNSMWRTPRSGPLAGRTMLSEDGSRWALSAELAGEVGGFVRVEVRPCHA</sequence>
<evidence type="ECO:0000313" key="1">
    <source>
        <dbReference type="EMBL" id="KFB66176.1"/>
    </source>
</evidence>
<organism evidence="1 2">
    <name type="scientific">Candidatus Accumulibacter vicinus</name>
    <dbReference type="NCBI Taxonomy" id="2954382"/>
    <lineage>
        <taxon>Bacteria</taxon>
        <taxon>Pseudomonadati</taxon>
        <taxon>Pseudomonadota</taxon>
        <taxon>Betaproteobacteria</taxon>
        <taxon>Candidatus Accumulibacter</taxon>
    </lineage>
</organism>